<sequence>MKTMGTTLVCLFSLLVYVTNALPDDCFWVNLRDQRLKAWNNVTVKSGTIETCQLRCETYKRFKCRSVDFYPNKKKCFLSGGDRADSYLSDYKNCQYSEIQCKEEWRNRSACTLVGPVHRKSLDGPTLESSIRPGGTVKKCEAACRREQRFFCASFDFRRTTGVCTLKQLDSKMERLSEIWSSDYYELNCNPGVDPMNWKPSEFVGTPDRQLCPIRGPVVGYTGGILQSMHKVANFAECEKKFIVLTKFSRRMKAFSYDPERQDLLNQCLQLAV</sequence>
<dbReference type="SMART" id="SM00473">
    <property type="entry name" value="PAN_AP"/>
    <property type="match status" value="2"/>
</dbReference>
<dbReference type="EMBL" id="AMQN01003053">
    <property type="status" value="NOT_ANNOTATED_CDS"/>
    <property type="molecule type" value="Genomic_DNA"/>
</dbReference>
<reference evidence="5" key="1">
    <citation type="submission" date="2012-12" db="EMBL/GenBank/DDBJ databases">
        <authorList>
            <person name="Hellsten U."/>
            <person name="Grimwood J."/>
            <person name="Chapman J.A."/>
            <person name="Shapiro H."/>
            <person name="Aerts A."/>
            <person name="Otillar R.P."/>
            <person name="Terry A.Y."/>
            <person name="Boore J.L."/>
            <person name="Simakov O."/>
            <person name="Marletaz F."/>
            <person name="Cho S.-J."/>
            <person name="Edsinger-Gonzales E."/>
            <person name="Havlak P."/>
            <person name="Kuo D.-H."/>
            <person name="Larsson T."/>
            <person name="Lv J."/>
            <person name="Arendt D."/>
            <person name="Savage R."/>
            <person name="Osoegawa K."/>
            <person name="de Jong P."/>
            <person name="Lindberg D.R."/>
            <person name="Seaver E.C."/>
            <person name="Weisblat D.A."/>
            <person name="Putnam N.H."/>
            <person name="Grigoriev I.V."/>
            <person name="Rokhsar D.S."/>
        </authorList>
    </citation>
    <scope>NUCLEOTIDE SEQUENCE</scope>
    <source>
        <strain evidence="5">I ESC-2004</strain>
    </source>
</reference>
<dbReference type="PANTHER" id="PTHR47327:SF1">
    <property type="entry name" value="RE15579P"/>
    <property type="match status" value="1"/>
</dbReference>
<name>R7TA27_CAPTE</name>
<evidence type="ECO:0000313" key="3">
    <source>
        <dbReference type="EMBL" id="ELT90608.1"/>
    </source>
</evidence>
<dbReference type="InterPro" id="IPR052774">
    <property type="entry name" value="Celegans_DevNeuronal_Protein"/>
</dbReference>
<proteinExistence type="predicted"/>
<organism evidence="3">
    <name type="scientific">Capitella teleta</name>
    <name type="common">Polychaete worm</name>
    <dbReference type="NCBI Taxonomy" id="283909"/>
    <lineage>
        <taxon>Eukaryota</taxon>
        <taxon>Metazoa</taxon>
        <taxon>Spiralia</taxon>
        <taxon>Lophotrochozoa</taxon>
        <taxon>Annelida</taxon>
        <taxon>Polychaeta</taxon>
        <taxon>Sedentaria</taxon>
        <taxon>Scolecida</taxon>
        <taxon>Capitellidae</taxon>
        <taxon>Capitella</taxon>
    </lineage>
</organism>
<dbReference type="InterPro" id="IPR003609">
    <property type="entry name" value="Pan_app"/>
</dbReference>
<dbReference type="GO" id="GO:0009653">
    <property type="term" value="P:anatomical structure morphogenesis"/>
    <property type="evidence" value="ECO:0007669"/>
    <property type="project" value="TreeGrafter"/>
</dbReference>
<dbReference type="EnsemblMetazoa" id="CapteT191995">
    <property type="protein sequence ID" value="CapteP191995"/>
    <property type="gene ID" value="CapteG191995"/>
</dbReference>
<evidence type="ECO:0000313" key="5">
    <source>
        <dbReference type="Proteomes" id="UP000014760"/>
    </source>
</evidence>
<evidence type="ECO:0000313" key="4">
    <source>
        <dbReference type="EnsemblMetazoa" id="CapteP191995"/>
    </source>
</evidence>
<reference evidence="3 5" key="2">
    <citation type="journal article" date="2013" name="Nature">
        <title>Insights into bilaterian evolution from three spiralian genomes.</title>
        <authorList>
            <person name="Simakov O."/>
            <person name="Marletaz F."/>
            <person name="Cho S.J."/>
            <person name="Edsinger-Gonzales E."/>
            <person name="Havlak P."/>
            <person name="Hellsten U."/>
            <person name="Kuo D.H."/>
            <person name="Larsson T."/>
            <person name="Lv J."/>
            <person name="Arendt D."/>
            <person name="Savage R."/>
            <person name="Osoegawa K."/>
            <person name="de Jong P."/>
            <person name="Grimwood J."/>
            <person name="Chapman J.A."/>
            <person name="Shapiro H."/>
            <person name="Aerts A."/>
            <person name="Otillar R.P."/>
            <person name="Terry A.Y."/>
            <person name="Boore J.L."/>
            <person name="Grigoriev I.V."/>
            <person name="Lindberg D.R."/>
            <person name="Seaver E.C."/>
            <person name="Weisblat D.A."/>
            <person name="Putnam N.H."/>
            <person name="Rokhsar D.S."/>
        </authorList>
    </citation>
    <scope>NUCLEOTIDE SEQUENCE</scope>
    <source>
        <strain evidence="3 5">I ESC-2004</strain>
    </source>
</reference>
<dbReference type="OrthoDB" id="6430118at2759"/>
<dbReference type="PANTHER" id="PTHR47327">
    <property type="entry name" value="FI18240P1-RELATED"/>
    <property type="match status" value="1"/>
</dbReference>
<accession>R7TA27</accession>
<dbReference type="Gene3D" id="3.50.4.10">
    <property type="entry name" value="Hepatocyte Growth Factor"/>
    <property type="match status" value="2"/>
</dbReference>
<keyword evidence="1" id="KW-0732">Signal</keyword>
<dbReference type="Proteomes" id="UP000014760">
    <property type="component" value="Unassembled WGS sequence"/>
</dbReference>
<feature type="chain" id="PRO_5008786795" description="Apple domain-containing protein" evidence="1">
    <location>
        <begin position="22"/>
        <end position="273"/>
    </location>
</feature>
<dbReference type="SUPFAM" id="SSF57414">
    <property type="entry name" value="Hairpin loop containing domain-like"/>
    <property type="match status" value="2"/>
</dbReference>
<feature type="domain" description="Apple" evidence="2">
    <location>
        <begin position="26"/>
        <end position="101"/>
    </location>
</feature>
<dbReference type="HOGENOM" id="CLU_909865_0_0_1"/>
<keyword evidence="5" id="KW-1185">Reference proteome</keyword>
<dbReference type="Pfam" id="PF00024">
    <property type="entry name" value="PAN_1"/>
    <property type="match status" value="2"/>
</dbReference>
<evidence type="ECO:0000259" key="2">
    <source>
        <dbReference type="PROSITE" id="PS50948"/>
    </source>
</evidence>
<protein>
    <recommendedName>
        <fullName evidence="2">Apple domain-containing protein</fullName>
    </recommendedName>
</protein>
<evidence type="ECO:0000256" key="1">
    <source>
        <dbReference type="SAM" id="SignalP"/>
    </source>
</evidence>
<dbReference type="PROSITE" id="PS50948">
    <property type="entry name" value="PAN"/>
    <property type="match status" value="2"/>
</dbReference>
<feature type="signal peptide" evidence="1">
    <location>
        <begin position="1"/>
        <end position="21"/>
    </location>
</feature>
<gene>
    <name evidence="3" type="ORF">CAPTEDRAFT_191995</name>
</gene>
<dbReference type="EMBL" id="KB310836">
    <property type="protein sequence ID" value="ELT90608.1"/>
    <property type="molecule type" value="Genomic_DNA"/>
</dbReference>
<dbReference type="AlphaFoldDB" id="R7TA27"/>
<reference evidence="4" key="3">
    <citation type="submission" date="2015-06" db="UniProtKB">
        <authorList>
            <consortium name="EnsemblMetazoa"/>
        </authorList>
    </citation>
    <scope>IDENTIFICATION</scope>
</reference>
<feature type="domain" description="Apple" evidence="2">
    <location>
        <begin position="111"/>
        <end position="189"/>
    </location>
</feature>